<reference evidence="4" key="1">
    <citation type="submission" date="2016-06" db="UniProtKB">
        <authorList>
            <consortium name="WormBaseParasite"/>
        </authorList>
    </citation>
    <scope>IDENTIFICATION</scope>
</reference>
<dbReference type="EMBL" id="UZAM01009546">
    <property type="protein sequence ID" value="VDP09442.1"/>
    <property type="molecule type" value="Genomic_DNA"/>
</dbReference>
<sequence>MSLAPPPSSEKRRMTDGQQWPRERCVHATFTVGNNRDLWQRREEPDSGDGWKFEHAPVMHVECSRKSLQESVHHRRPAVAPDMRQ</sequence>
<evidence type="ECO:0000313" key="2">
    <source>
        <dbReference type="EMBL" id="VDP09442.1"/>
    </source>
</evidence>
<keyword evidence="3" id="KW-1185">Reference proteome</keyword>
<proteinExistence type="predicted"/>
<name>A0A183IRD3_9BILA</name>
<evidence type="ECO:0000256" key="1">
    <source>
        <dbReference type="SAM" id="MobiDB-lite"/>
    </source>
</evidence>
<evidence type="ECO:0000313" key="3">
    <source>
        <dbReference type="Proteomes" id="UP000270296"/>
    </source>
</evidence>
<evidence type="ECO:0000313" key="4">
    <source>
        <dbReference type="WBParaSite" id="SBAD_0000641801-mRNA-1"/>
    </source>
</evidence>
<organism evidence="4">
    <name type="scientific">Soboliphyme baturini</name>
    <dbReference type="NCBI Taxonomy" id="241478"/>
    <lineage>
        <taxon>Eukaryota</taxon>
        <taxon>Metazoa</taxon>
        <taxon>Ecdysozoa</taxon>
        <taxon>Nematoda</taxon>
        <taxon>Enoplea</taxon>
        <taxon>Dorylaimia</taxon>
        <taxon>Dioctophymatida</taxon>
        <taxon>Dioctophymatoidea</taxon>
        <taxon>Soboliphymatidae</taxon>
        <taxon>Soboliphyme</taxon>
    </lineage>
</organism>
<gene>
    <name evidence="2" type="ORF">SBAD_LOCUS6180</name>
</gene>
<feature type="compositionally biased region" description="Basic and acidic residues" evidence="1">
    <location>
        <begin position="9"/>
        <end position="22"/>
    </location>
</feature>
<feature type="region of interest" description="Disordered" evidence="1">
    <location>
        <begin position="1"/>
        <end position="22"/>
    </location>
</feature>
<dbReference type="Proteomes" id="UP000270296">
    <property type="component" value="Unassembled WGS sequence"/>
</dbReference>
<reference evidence="2 3" key="2">
    <citation type="submission" date="2018-11" db="EMBL/GenBank/DDBJ databases">
        <authorList>
            <consortium name="Pathogen Informatics"/>
        </authorList>
    </citation>
    <scope>NUCLEOTIDE SEQUENCE [LARGE SCALE GENOMIC DNA]</scope>
</reference>
<dbReference type="AlphaFoldDB" id="A0A183IRD3"/>
<accession>A0A183IRD3</accession>
<dbReference type="WBParaSite" id="SBAD_0000641801-mRNA-1">
    <property type="protein sequence ID" value="SBAD_0000641801-mRNA-1"/>
    <property type="gene ID" value="SBAD_0000641801"/>
</dbReference>
<protein>
    <submittedName>
        <fullName evidence="2 4">Uncharacterized protein</fullName>
    </submittedName>
</protein>
<feature type="region of interest" description="Disordered" evidence="1">
    <location>
        <begin position="66"/>
        <end position="85"/>
    </location>
</feature>